<dbReference type="PATRIC" id="fig|1217709.3.peg.2664"/>
<organism evidence="2 3">
    <name type="scientific">Acinetobacter pseudolwoffii</name>
    <dbReference type="NCBI Taxonomy" id="2053287"/>
    <lineage>
        <taxon>Bacteria</taxon>
        <taxon>Pseudomonadati</taxon>
        <taxon>Pseudomonadota</taxon>
        <taxon>Gammaproteobacteria</taxon>
        <taxon>Moraxellales</taxon>
        <taxon>Moraxellaceae</taxon>
        <taxon>Acinetobacter</taxon>
    </lineage>
</organism>
<feature type="transmembrane region" description="Helical" evidence="1">
    <location>
        <begin position="292"/>
        <end position="315"/>
    </location>
</feature>
<feature type="transmembrane region" description="Helical" evidence="1">
    <location>
        <begin position="167"/>
        <end position="184"/>
    </location>
</feature>
<evidence type="ECO:0008006" key="4">
    <source>
        <dbReference type="Google" id="ProtNLM"/>
    </source>
</evidence>
<keyword evidence="1" id="KW-0472">Membrane</keyword>
<evidence type="ECO:0000256" key="1">
    <source>
        <dbReference type="SAM" id="Phobius"/>
    </source>
</evidence>
<feature type="transmembrane region" description="Helical" evidence="1">
    <location>
        <begin position="92"/>
        <end position="111"/>
    </location>
</feature>
<dbReference type="EMBL" id="APRJ01000015">
    <property type="protein sequence ID" value="ENW85221.1"/>
    <property type="molecule type" value="Genomic_DNA"/>
</dbReference>
<feature type="transmembrane region" description="Helical" evidence="1">
    <location>
        <begin position="190"/>
        <end position="206"/>
    </location>
</feature>
<dbReference type="AlphaFoldDB" id="N9M3D8"/>
<dbReference type="HOGENOM" id="CLU_759982_0_0_6"/>
<feature type="transmembrane region" description="Helical" evidence="1">
    <location>
        <begin position="118"/>
        <end position="136"/>
    </location>
</feature>
<protein>
    <recommendedName>
        <fullName evidence="4">O-antigen polymerase</fullName>
    </recommendedName>
</protein>
<comment type="caution">
    <text evidence="2">The sequence shown here is derived from an EMBL/GenBank/DDBJ whole genome shotgun (WGS) entry which is preliminary data.</text>
</comment>
<feature type="transmembrane region" description="Helical" evidence="1">
    <location>
        <begin position="142"/>
        <end position="160"/>
    </location>
</feature>
<feature type="transmembrane region" description="Helical" evidence="1">
    <location>
        <begin position="327"/>
        <end position="344"/>
    </location>
</feature>
<gene>
    <name evidence="2" type="ORF">F906_02748</name>
</gene>
<dbReference type="OrthoDB" id="4141129at1224"/>
<evidence type="ECO:0000313" key="2">
    <source>
        <dbReference type="EMBL" id="ENW85221.1"/>
    </source>
</evidence>
<feature type="transmembrane region" description="Helical" evidence="1">
    <location>
        <begin position="39"/>
        <end position="57"/>
    </location>
</feature>
<proteinExistence type="predicted"/>
<dbReference type="Proteomes" id="UP000023774">
    <property type="component" value="Unassembled WGS sequence"/>
</dbReference>
<feature type="transmembrane region" description="Helical" evidence="1">
    <location>
        <begin position="64"/>
        <end position="80"/>
    </location>
</feature>
<keyword evidence="1" id="KW-1133">Transmembrane helix</keyword>
<keyword evidence="1" id="KW-0812">Transmembrane</keyword>
<dbReference type="RefSeq" id="WP_005173710.1">
    <property type="nucleotide sequence ID" value="NZ_KB850035.1"/>
</dbReference>
<feature type="transmembrane region" description="Helical" evidence="1">
    <location>
        <begin position="211"/>
        <end position="228"/>
    </location>
</feature>
<feature type="transmembrane region" description="Helical" evidence="1">
    <location>
        <begin position="7"/>
        <end position="27"/>
    </location>
</feature>
<sequence>MTKISNFNVNVFGYLFFILAYPFFVMSAGLSSNIIFNQLYYYFLTAFCVVISIIFFIKSRSLSVYFFVSLIFMMFFLSFFSKSYSYLDGIDFLKFLGYFFAGYSFFKYLLLRERINKLIILFIYVVCLISAFNFDYNEGNYLYYSEGVVVFSFFIISIISKNSLSSYLCSILIFFLSLISLYYINSRSAIFFFSLSFLIFSFLFYGFRRSLFLITPLFSLVIAYLFYLNSTLDNYSENRLLRLLFDRDSDTSLSAREVVNQFGKETFVKNWFTGDFGIYRGVFGEGLYAHNFYSFLAEFGIIGILFLAYVIFIYFKAFLYIFKSNYQRFEIFLLLCLIYTFLGILLSKSYVWLFLYFTVGITVSYLNHKSSFLSK</sequence>
<feature type="transmembrane region" description="Helical" evidence="1">
    <location>
        <begin position="350"/>
        <end position="367"/>
    </location>
</feature>
<accession>N9M3D8</accession>
<reference evidence="2 3" key="1">
    <citation type="submission" date="2013-02" db="EMBL/GenBank/DDBJ databases">
        <title>The Genome Sequence of Acinetobacter sp. NIPH 713.</title>
        <authorList>
            <consortium name="The Broad Institute Genome Sequencing Platform"/>
            <consortium name="The Broad Institute Genome Sequencing Center for Infectious Disease"/>
            <person name="Cerqueira G."/>
            <person name="Feldgarden M."/>
            <person name="Courvalin P."/>
            <person name="Perichon B."/>
            <person name="Grillot-Courvalin C."/>
            <person name="Clermont D."/>
            <person name="Rocha E."/>
            <person name="Yoon E.-J."/>
            <person name="Nemec A."/>
            <person name="Walker B."/>
            <person name="Young S.K."/>
            <person name="Zeng Q."/>
            <person name="Gargeya S."/>
            <person name="Fitzgerald M."/>
            <person name="Haas B."/>
            <person name="Abouelleil A."/>
            <person name="Alvarado L."/>
            <person name="Arachchi H.M."/>
            <person name="Berlin A.M."/>
            <person name="Chapman S.B."/>
            <person name="Dewar J."/>
            <person name="Goldberg J."/>
            <person name="Griggs A."/>
            <person name="Gujja S."/>
            <person name="Hansen M."/>
            <person name="Howarth C."/>
            <person name="Imamovic A."/>
            <person name="Larimer J."/>
            <person name="McCowan C."/>
            <person name="Murphy C."/>
            <person name="Neiman D."/>
            <person name="Pearson M."/>
            <person name="Priest M."/>
            <person name="Roberts A."/>
            <person name="Saif S."/>
            <person name="Shea T."/>
            <person name="Sisk P."/>
            <person name="Sykes S."/>
            <person name="Wortman J."/>
            <person name="Nusbaum C."/>
            <person name="Birren B."/>
        </authorList>
    </citation>
    <scope>NUCLEOTIDE SEQUENCE [LARGE SCALE GENOMIC DNA]</scope>
    <source>
        <strain evidence="2 3">NIPH 713</strain>
    </source>
</reference>
<name>N9M3D8_9GAMM</name>
<keyword evidence="3" id="KW-1185">Reference proteome</keyword>
<evidence type="ECO:0000313" key="3">
    <source>
        <dbReference type="Proteomes" id="UP000023774"/>
    </source>
</evidence>